<dbReference type="EMBL" id="CP012150">
    <property type="protein sequence ID" value="AKS30876.1"/>
    <property type="molecule type" value="Genomic_DNA"/>
</dbReference>
<dbReference type="Proteomes" id="UP000062255">
    <property type="component" value="Chromosome"/>
</dbReference>
<sequence length="346" mass="39151">MKEKPDAQKYQAASEKFFEACGFDAQSLRTTKAMGTGRLASYYAPEGDEEGVQLLSDWLMWALLFDDAYCDDGDIARDPSRFGYVAASMMTRCLNPRELSAGDDTLRGFEMSLQDIFSRVEARSGYLVASAIGLEHFQWMVGAYCGVSDRVSSHLRNLDEHLIVRPMDGGNASSLYFTQVASRRWLNADYTSMRAVRAITHASIVLLTVPTDIASYGWERHQRSLESNIVAIIANERGCSIPEAIDHSRHFVEQIMQVFLDLKAQLVRLGDPELDGYLEDMSNIVRGTLEWQRLLPRYILSPQQIADVGDNGFDVQPIHEVSHDRSFTTPFPRPKSIQWYWDALDE</sequence>
<gene>
    <name evidence="1" type="ORF">AFA91_02185</name>
</gene>
<dbReference type="KEGG" id="mgo:AFA91_02185"/>
<accession>A0A0K0X0A4</accession>
<dbReference type="SUPFAM" id="SSF48576">
    <property type="entry name" value="Terpenoid synthases"/>
    <property type="match status" value="1"/>
</dbReference>
<dbReference type="AlphaFoldDB" id="A0A0K0X0A4"/>
<evidence type="ECO:0000313" key="1">
    <source>
        <dbReference type="EMBL" id="AKS30876.1"/>
    </source>
</evidence>
<proteinExistence type="predicted"/>
<evidence type="ECO:0000313" key="2">
    <source>
        <dbReference type="Proteomes" id="UP000062255"/>
    </source>
</evidence>
<dbReference type="STRING" id="134601.AFA91_02185"/>
<organism evidence="1 2">
    <name type="scientific">Mycolicibacterium goodii</name>
    <name type="common">Mycobacterium goodii</name>
    <dbReference type="NCBI Taxonomy" id="134601"/>
    <lineage>
        <taxon>Bacteria</taxon>
        <taxon>Bacillati</taxon>
        <taxon>Actinomycetota</taxon>
        <taxon>Actinomycetes</taxon>
        <taxon>Mycobacteriales</taxon>
        <taxon>Mycobacteriaceae</taxon>
        <taxon>Mycolicibacterium</taxon>
    </lineage>
</organism>
<evidence type="ECO:0008006" key="3">
    <source>
        <dbReference type="Google" id="ProtNLM"/>
    </source>
</evidence>
<dbReference type="Pfam" id="PF19086">
    <property type="entry name" value="Terpene_syn_C_2"/>
    <property type="match status" value="1"/>
</dbReference>
<protein>
    <recommendedName>
        <fullName evidence="3">Terpene synthase</fullName>
    </recommendedName>
</protein>
<dbReference type="Gene3D" id="1.10.600.10">
    <property type="entry name" value="Farnesyl Diphosphate Synthase"/>
    <property type="match status" value="1"/>
</dbReference>
<reference evidence="1 2" key="1">
    <citation type="submission" date="2015-07" db="EMBL/GenBank/DDBJ databases">
        <title>Complete genome sequence of Mycobacterium goodii X7B, a facultative thermophilic biodesulfurizing bacterium.</title>
        <authorList>
            <person name="Yu B."/>
            <person name="Li F."/>
            <person name="Xu P."/>
        </authorList>
    </citation>
    <scope>NUCLEOTIDE SEQUENCE [LARGE SCALE GENOMIC DNA]</scope>
    <source>
        <strain evidence="1 2">X7B</strain>
    </source>
</reference>
<dbReference type="PATRIC" id="fig|134601.6.peg.455"/>
<name>A0A0K0X0A4_MYCGD</name>
<dbReference type="InterPro" id="IPR008949">
    <property type="entry name" value="Isoprenoid_synthase_dom_sf"/>
</dbReference>